<feature type="compositionally biased region" description="Acidic residues" evidence="1">
    <location>
        <begin position="483"/>
        <end position="497"/>
    </location>
</feature>
<dbReference type="RefSeq" id="WP_177242628.1">
    <property type="nucleotide sequence ID" value="NZ_FOKG01000008.1"/>
</dbReference>
<dbReference type="Proteomes" id="UP000243799">
    <property type="component" value="Unassembled WGS sequence"/>
</dbReference>
<feature type="transmembrane region" description="Helical" evidence="2">
    <location>
        <begin position="365"/>
        <end position="386"/>
    </location>
</feature>
<feature type="transmembrane region" description="Helical" evidence="2">
    <location>
        <begin position="93"/>
        <end position="113"/>
    </location>
</feature>
<keyword evidence="2" id="KW-0812">Transmembrane</keyword>
<feature type="transmembrane region" description="Helical" evidence="2">
    <location>
        <begin position="301"/>
        <end position="320"/>
    </location>
</feature>
<keyword evidence="2" id="KW-0472">Membrane</keyword>
<feature type="transmembrane region" description="Helical" evidence="2">
    <location>
        <begin position="33"/>
        <end position="56"/>
    </location>
</feature>
<evidence type="ECO:0000313" key="3">
    <source>
        <dbReference type="EMBL" id="SFB32369.1"/>
    </source>
</evidence>
<feature type="region of interest" description="Disordered" evidence="1">
    <location>
        <begin position="1"/>
        <end position="22"/>
    </location>
</feature>
<keyword evidence="2" id="KW-1133">Transmembrane helix</keyword>
<proteinExistence type="predicted"/>
<protein>
    <submittedName>
        <fullName evidence="3">Uncharacterized protein</fullName>
    </submittedName>
</protein>
<accession>A0A1I1A321</accession>
<organism evidence="3 4">
    <name type="scientific">Amycolatopsis marina</name>
    <dbReference type="NCBI Taxonomy" id="490629"/>
    <lineage>
        <taxon>Bacteria</taxon>
        <taxon>Bacillati</taxon>
        <taxon>Actinomycetota</taxon>
        <taxon>Actinomycetes</taxon>
        <taxon>Pseudonocardiales</taxon>
        <taxon>Pseudonocardiaceae</taxon>
        <taxon>Amycolatopsis</taxon>
    </lineage>
</organism>
<keyword evidence="4" id="KW-1185">Reference proteome</keyword>
<evidence type="ECO:0000313" key="4">
    <source>
        <dbReference type="Proteomes" id="UP000243799"/>
    </source>
</evidence>
<feature type="compositionally biased region" description="Low complexity" evidence="1">
    <location>
        <begin position="398"/>
        <end position="407"/>
    </location>
</feature>
<feature type="transmembrane region" description="Helical" evidence="2">
    <location>
        <begin position="203"/>
        <end position="223"/>
    </location>
</feature>
<dbReference type="Pfam" id="PF19877">
    <property type="entry name" value="DUF6350"/>
    <property type="match status" value="1"/>
</dbReference>
<gene>
    <name evidence="3" type="ORF">SAMN05216266_108145</name>
</gene>
<feature type="compositionally biased region" description="Acidic residues" evidence="1">
    <location>
        <begin position="408"/>
        <end position="474"/>
    </location>
</feature>
<dbReference type="STRING" id="490629.SAMN05216266_108145"/>
<evidence type="ECO:0000256" key="1">
    <source>
        <dbReference type="SAM" id="MobiDB-lite"/>
    </source>
</evidence>
<feature type="transmembrane region" description="Helical" evidence="2">
    <location>
        <begin position="168"/>
        <end position="191"/>
    </location>
</feature>
<dbReference type="AlphaFoldDB" id="A0A1I1A321"/>
<feature type="compositionally biased region" description="Acidic residues" evidence="1">
    <location>
        <begin position="505"/>
        <end position="540"/>
    </location>
</feature>
<sequence>MQLLTSPSRQEGGDGQGDREAAATVSGGMRARALITAAVAPLVTGYVAVAALLTAVTSTATQGKFDPVEVLLAAGPSWLATYQVPVEIDGRTLGLLPLLPTIGVFVLVMRTAARAARRLDYREPAQAVTLVGAIAGTHATAGAVISALADGYRLDVEPLPGFLVPGLVAGLAALVGTAGRCGMLAWALRYLDPLALHGLRAGALAVAALLTVGAMTLTMASALSASAVHELFQANALGLGDGAGLLLLSLGYLPNAVLAGLGFAAGPGFSIGAATLTPVGFVGGPAPALPLFAAVPESHAVWWPALMLLPAAAGALVGWSQRRIDQNPGVRVRVVVVAGALAAFGVVVLGALAGGRLGGGPFDPVSFPLGTLSIAVFVWIVLPGALMTYYGGPHASAESEQTATAAEPAEDTGAEDTESGDVTEGTDDGEGDTESADDGEGTEDGESTEDTEETEETEETEDAGEAGDDGDSETSPEPPDTGAEGDESSTEDFEVLDVPEGTAIEFEDEFESDDADDADDADDDPDDDPDGTDADTEIAADEPRAK</sequence>
<evidence type="ECO:0000256" key="2">
    <source>
        <dbReference type="SAM" id="Phobius"/>
    </source>
</evidence>
<name>A0A1I1A321_9PSEU</name>
<feature type="region of interest" description="Disordered" evidence="1">
    <location>
        <begin position="398"/>
        <end position="546"/>
    </location>
</feature>
<reference evidence="4" key="1">
    <citation type="submission" date="2016-10" db="EMBL/GenBank/DDBJ databases">
        <authorList>
            <person name="Varghese N."/>
            <person name="Submissions S."/>
        </authorList>
    </citation>
    <scope>NUCLEOTIDE SEQUENCE [LARGE SCALE GENOMIC DNA]</scope>
    <source>
        <strain evidence="4">CGMCC 4.3568</strain>
    </source>
</reference>
<feature type="transmembrane region" description="Helical" evidence="2">
    <location>
        <begin position="332"/>
        <end position="353"/>
    </location>
</feature>
<dbReference type="InterPro" id="IPR045931">
    <property type="entry name" value="DUF6350"/>
</dbReference>
<dbReference type="EMBL" id="FOKG01000008">
    <property type="protein sequence ID" value="SFB32369.1"/>
    <property type="molecule type" value="Genomic_DNA"/>
</dbReference>
<feature type="transmembrane region" description="Helical" evidence="2">
    <location>
        <begin position="125"/>
        <end position="148"/>
    </location>
</feature>